<evidence type="ECO:0000313" key="1">
    <source>
        <dbReference type="EMBL" id="ONI38645.1"/>
    </source>
</evidence>
<evidence type="ECO:0000313" key="2">
    <source>
        <dbReference type="Proteomes" id="UP000188637"/>
    </source>
</evidence>
<organism evidence="1 2">
    <name type="scientific">Candidatus Epulonipiscium fishelsonii</name>
    <dbReference type="NCBI Taxonomy" id="77094"/>
    <lineage>
        <taxon>Bacteria</taxon>
        <taxon>Bacillati</taxon>
        <taxon>Bacillota</taxon>
        <taxon>Clostridia</taxon>
        <taxon>Lachnospirales</taxon>
        <taxon>Lachnospiraceae</taxon>
        <taxon>Candidatus Epulonipiscium</taxon>
    </lineage>
</organism>
<dbReference type="Proteomes" id="UP000188637">
    <property type="component" value="Unassembled WGS sequence"/>
</dbReference>
<name>A0ACC8X9H1_9FIRM</name>
<reference evidence="1" key="1">
    <citation type="submission" date="2016-08" db="EMBL/GenBank/DDBJ databases">
        <authorList>
            <person name="Ngugi D.K."/>
            <person name="Miyake S."/>
            <person name="Stingl U."/>
        </authorList>
    </citation>
    <scope>NUCLEOTIDE SEQUENCE</scope>
    <source>
        <strain evidence="1">SCG-D08WGA-EpuloA1</strain>
    </source>
</reference>
<gene>
    <name evidence="1" type="ORF">AN640_00490</name>
</gene>
<comment type="caution">
    <text evidence="1">The sequence shown here is derived from an EMBL/GenBank/DDBJ whole genome shotgun (WGS) entry which is preliminary data.</text>
</comment>
<sequence length="480" mass="55525">MNQLNYNTLEEVDYKGFILPNNNAKIKVLQFGEGNFLRAFVDYFIDILNEKCNFNSKVVLVQPIAQGLTDIINKQEGLYTLYLRGMEDGKQVNEKRIISSVSHCINPYTNYEALLDQATNNNLRFIVSNTTEAGIVFDESCKFDDKPPSSFPAKLTRFMYERFKLNKKGFVILSCELIDNNGKELQKCVNQYIDLWNLEDAFKKFVNEENIFCSTLVDRIVTGFPKGEINEINKENGYIDNLVDTGEIFGFWAIEGPASLKEELPFEKAGLPVIIINDQTPYKKRKVRILNGAHTSMIMAAYLAGKDIVRECMQDDVIVNFMNNTIKEEIIPMIDLDKKDLENFANSVVDRFNNPYIDHQLLSISLNSTSKWKARVLPSLVDYYKKFNKLPQNIVFSFAAYIEFYKNNNNRTYNVVDDQWVLDFFKQNKDLPNKELVNKICANEKMWGQDLTQISGFENQVLQYINQIEDIGIYENMKLL</sequence>
<keyword evidence="2" id="KW-1185">Reference proteome</keyword>
<dbReference type="EMBL" id="LJHD01000284">
    <property type="protein sequence ID" value="ONI38645.1"/>
    <property type="molecule type" value="Genomic_DNA"/>
</dbReference>
<accession>A0ACC8X9H1</accession>
<protein>
    <submittedName>
        <fullName evidence="1">Altronate oxidoreductase</fullName>
    </submittedName>
</protein>
<proteinExistence type="predicted"/>